<dbReference type="InterPro" id="IPR058908">
    <property type="entry name" value="P29_C"/>
</dbReference>
<dbReference type="AlphaFoldDB" id="A0AAN4W3T0"/>
<comment type="caution">
    <text evidence="3">The sequence shown here is derived from an EMBL/GenBank/DDBJ whole genome shotgun (WGS) entry which is preliminary data.</text>
</comment>
<accession>A0AAN4W3T0</accession>
<dbReference type="SUPFAM" id="SSF48208">
    <property type="entry name" value="Six-hairpin glycosidases"/>
    <property type="match status" value="1"/>
</dbReference>
<reference evidence="3 4" key="1">
    <citation type="submission" date="2021-12" db="EMBL/GenBank/DDBJ databases">
        <title>Genome sequencing of bacteria with rrn-lacking chromosome and rrn-plasmid.</title>
        <authorList>
            <person name="Anda M."/>
            <person name="Iwasaki W."/>
        </authorList>
    </citation>
    <scope>NUCLEOTIDE SEQUENCE [LARGE SCALE GENOMIC DNA]</scope>
    <source>
        <strain evidence="3 4">NBRC 15940</strain>
    </source>
</reference>
<dbReference type="Pfam" id="PF25841">
    <property type="entry name" value="Ulvan_lyase_C"/>
    <property type="match status" value="1"/>
</dbReference>
<name>A0AAN4W3T0_9BACT</name>
<protein>
    <submittedName>
        <fullName evidence="3">Uncharacterized protein</fullName>
    </submittedName>
</protein>
<dbReference type="Pfam" id="PF25840">
    <property type="entry name" value="Ulvan_lyase_N"/>
    <property type="match status" value="1"/>
</dbReference>
<evidence type="ECO:0000313" key="3">
    <source>
        <dbReference type="EMBL" id="GJM64763.1"/>
    </source>
</evidence>
<dbReference type="InterPro" id="IPR008928">
    <property type="entry name" value="6-hairpin_glycosidase_sf"/>
</dbReference>
<keyword evidence="4" id="KW-1185">Reference proteome</keyword>
<gene>
    <name evidence="3" type="ORF">PEDI_53150</name>
</gene>
<dbReference type="RefSeq" id="WP_338239819.1">
    <property type="nucleotide sequence ID" value="NZ_BQKE01000006.1"/>
</dbReference>
<feature type="domain" description="Broad-specificity ulvan lyase C-terminal" evidence="2">
    <location>
        <begin position="392"/>
        <end position="628"/>
    </location>
</feature>
<sequence>MGLGLGIPFHSLLSGCSKADGKDQFNGFKTFSFELLQKWCDGMIRMQINNPSDLSVHGLIKCPADEVIHARCQDAVYPMFYMAKMTGDNKYLEAGINVFEWADRNVSLPDGSWTNDLNPKSWNGTTVFGAIALAETLKHHADLLDQERYFLWRNRLKEAADFIYRKFPKIDVTNVNYGGTNIYALHLVGELLEQPRYIQRSKELAVEIKSYFTQPNGLLFGEIKPSANKTSAKGLPGVDLGYNVEETLNALVLYAYEVQDEELLSLLEKSLNSHLQFMMPDGGWDNSWGTRMFKWTYWGSRTCDGIHPAFSMMAGRNPAFGTAVIRNTELLDRCTSDGLLHGGMHYTSHGIKPCLHHTFTHAKSLAFMLDNWSDLPELSTNTPLPREIASGVNYFEELDVALISRGKWRATVSAYDAEYYHKKDFRQATGSSLSALYHSKIGLICAASLAVYKRMEPLNQQEAPGADIALTPRIETNADGDWYTNLFDLESSFATEDNDQHVAVTATVQLKNEQRKRVAVTAADFNIDYQFTADHLKITAATEQKINQQTALVLPIISPNDEIVEQPSPGVLIIKKPEGQLRISANVPVNIRETEKNRTFNMVPGVEAVPLDLFFDAEKGQIEVKMEVI</sequence>
<proteinExistence type="predicted"/>
<feature type="domain" description="Broad-specificity ulvan lyase N-terminal" evidence="1">
    <location>
        <begin position="36"/>
        <end position="387"/>
    </location>
</feature>
<dbReference type="Proteomes" id="UP001310022">
    <property type="component" value="Unassembled WGS sequence"/>
</dbReference>
<dbReference type="GO" id="GO:0005975">
    <property type="term" value="P:carbohydrate metabolic process"/>
    <property type="evidence" value="ECO:0007669"/>
    <property type="project" value="InterPro"/>
</dbReference>
<dbReference type="InterPro" id="IPR058907">
    <property type="entry name" value="P29_N"/>
</dbReference>
<evidence type="ECO:0000313" key="4">
    <source>
        <dbReference type="Proteomes" id="UP001310022"/>
    </source>
</evidence>
<evidence type="ECO:0000259" key="1">
    <source>
        <dbReference type="Pfam" id="PF25840"/>
    </source>
</evidence>
<dbReference type="EMBL" id="BQKE01000006">
    <property type="protein sequence ID" value="GJM64763.1"/>
    <property type="molecule type" value="Genomic_DNA"/>
</dbReference>
<evidence type="ECO:0000259" key="2">
    <source>
        <dbReference type="Pfam" id="PF25841"/>
    </source>
</evidence>
<organism evidence="3 4">
    <name type="scientific">Persicobacter diffluens</name>
    <dbReference type="NCBI Taxonomy" id="981"/>
    <lineage>
        <taxon>Bacteria</taxon>
        <taxon>Pseudomonadati</taxon>
        <taxon>Bacteroidota</taxon>
        <taxon>Cytophagia</taxon>
        <taxon>Cytophagales</taxon>
        <taxon>Persicobacteraceae</taxon>
        <taxon>Persicobacter</taxon>
    </lineage>
</organism>